<dbReference type="EMBL" id="ASPP01003417">
    <property type="protein sequence ID" value="ETO33399.1"/>
    <property type="molecule type" value="Genomic_DNA"/>
</dbReference>
<proteinExistence type="predicted"/>
<dbReference type="OMA" id="KATCYPG"/>
<dbReference type="InterPro" id="IPR006287">
    <property type="entry name" value="DJ-1"/>
</dbReference>
<feature type="domain" description="DJ-1/PfpI" evidence="1">
    <location>
        <begin position="9"/>
        <end position="184"/>
    </location>
</feature>
<dbReference type="GO" id="GO:0005737">
    <property type="term" value="C:cytoplasm"/>
    <property type="evidence" value="ECO:0007669"/>
    <property type="project" value="TreeGrafter"/>
</dbReference>
<dbReference type="PANTHER" id="PTHR48094:SF12">
    <property type="entry name" value="PARKINSON DISEASE PROTEIN 7 HOMOLOG"/>
    <property type="match status" value="1"/>
</dbReference>
<dbReference type="NCBIfam" id="TIGR01383">
    <property type="entry name" value="not_thiJ"/>
    <property type="match status" value="1"/>
</dbReference>
<dbReference type="Proteomes" id="UP000023152">
    <property type="component" value="Unassembled WGS sequence"/>
</dbReference>
<accession>X6P5P8</accession>
<evidence type="ECO:0000313" key="3">
    <source>
        <dbReference type="Proteomes" id="UP000023152"/>
    </source>
</evidence>
<evidence type="ECO:0000259" key="1">
    <source>
        <dbReference type="Pfam" id="PF01965"/>
    </source>
</evidence>
<dbReference type="GO" id="GO:1903189">
    <property type="term" value="P:glyoxal metabolic process"/>
    <property type="evidence" value="ECO:0007669"/>
    <property type="project" value="TreeGrafter"/>
</dbReference>
<organism evidence="2 3">
    <name type="scientific">Reticulomyxa filosa</name>
    <dbReference type="NCBI Taxonomy" id="46433"/>
    <lineage>
        <taxon>Eukaryota</taxon>
        <taxon>Sar</taxon>
        <taxon>Rhizaria</taxon>
        <taxon>Retaria</taxon>
        <taxon>Foraminifera</taxon>
        <taxon>Monothalamids</taxon>
        <taxon>Reticulomyxidae</taxon>
        <taxon>Reticulomyxa</taxon>
    </lineage>
</organism>
<dbReference type="AlphaFoldDB" id="X6P5P8"/>
<reference evidence="2 3" key="1">
    <citation type="journal article" date="2013" name="Curr. Biol.">
        <title>The Genome of the Foraminiferan Reticulomyxa filosa.</title>
        <authorList>
            <person name="Glockner G."/>
            <person name="Hulsmann N."/>
            <person name="Schleicher M."/>
            <person name="Noegel A.A."/>
            <person name="Eichinger L."/>
            <person name="Gallinger C."/>
            <person name="Pawlowski J."/>
            <person name="Sierra R."/>
            <person name="Euteneuer U."/>
            <person name="Pillet L."/>
            <person name="Moustafa A."/>
            <person name="Platzer M."/>
            <person name="Groth M."/>
            <person name="Szafranski K."/>
            <person name="Schliwa M."/>
        </authorList>
    </citation>
    <scope>NUCLEOTIDE SEQUENCE [LARGE SCALE GENOMIC DNA]</scope>
</reference>
<evidence type="ECO:0000313" key="2">
    <source>
        <dbReference type="EMBL" id="ETO33399.1"/>
    </source>
</evidence>
<sequence>MAEKKQYPRVLVPITDGTEDIEAVTVIDILRRTQEVDLVVATVGKNQITAARQTKIVGDKSIDDVLSENIFFVMLPRGPGASKLYESKELKKLLDAQVDNGGLLAAICAAPAVVLAQHGFLKNVECTCYPSDKFSEIMRKNDAKLLEKERVVVRRTGGSDGKRTVVITSQGPATALDFSLTIVEVLWGKDKAGEIAKATLHPWKPIVV</sequence>
<dbReference type="OrthoDB" id="543156at2759"/>
<dbReference type="Gene3D" id="3.40.50.880">
    <property type="match status" value="1"/>
</dbReference>
<dbReference type="PANTHER" id="PTHR48094">
    <property type="entry name" value="PROTEIN/NUCLEIC ACID DEGLYCASE DJ-1-RELATED"/>
    <property type="match status" value="1"/>
</dbReference>
<dbReference type="Pfam" id="PF01965">
    <property type="entry name" value="DJ-1_PfpI"/>
    <property type="match status" value="1"/>
</dbReference>
<keyword evidence="3" id="KW-1185">Reference proteome</keyword>
<dbReference type="CDD" id="cd03135">
    <property type="entry name" value="GATase1_DJ-1"/>
    <property type="match status" value="1"/>
</dbReference>
<dbReference type="SUPFAM" id="SSF52317">
    <property type="entry name" value="Class I glutamine amidotransferase-like"/>
    <property type="match status" value="1"/>
</dbReference>
<dbReference type="InterPro" id="IPR029062">
    <property type="entry name" value="Class_I_gatase-like"/>
</dbReference>
<name>X6P5P8_RETFI</name>
<protein>
    <recommendedName>
        <fullName evidence="1">DJ-1/PfpI domain-containing protein</fullName>
    </recommendedName>
</protein>
<dbReference type="InterPro" id="IPR002818">
    <property type="entry name" value="DJ-1/PfpI"/>
</dbReference>
<dbReference type="InterPro" id="IPR050325">
    <property type="entry name" value="Prot/Nucl_acid_deglycase"/>
</dbReference>
<comment type="caution">
    <text evidence="2">The sequence shown here is derived from an EMBL/GenBank/DDBJ whole genome shotgun (WGS) entry which is preliminary data.</text>
</comment>
<gene>
    <name evidence="2" type="ORF">RFI_03708</name>
</gene>